<reference evidence="1" key="1">
    <citation type="submission" date="2014-09" db="EMBL/GenBank/DDBJ databases">
        <authorList>
            <person name="Magalhaes I.L.F."/>
            <person name="Oliveira U."/>
            <person name="Santos F.R."/>
            <person name="Vidigal T.H.D.A."/>
            <person name="Brescovit A.D."/>
            <person name="Santos A.J."/>
        </authorList>
    </citation>
    <scope>NUCLEOTIDE SEQUENCE</scope>
    <source>
        <tissue evidence="1">Shoot tissue taken approximately 20 cm above the soil surface</tissue>
    </source>
</reference>
<name>A0A0A9DRS9_ARUDO</name>
<dbReference type="EMBL" id="GBRH01207404">
    <property type="protein sequence ID" value="JAD90491.1"/>
    <property type="molecule type" value="Transcribed_RNA"/>
</dbReference>
<protein>
    <submittedName>
        <fullName evidence="1">Uncharacterized protein</fullName>
    </submittedName>
</protein>
<proteinExistence type="predicted"/>
<accession>A0A0A9DRS9</accession>
<evidence type="ECO:0000313" key="1">
    <source>
        <dbReference type="EMBL" id="JAD90491.1"/>
    </source>
</evidence>
<organism evidence="1">
    <name type="scientific">Arundo donax</name>
    <name type="common">Giant reed</name>
    <name type="synonym">Donax arundinaceus</name>
    <dbReference type="NCBI Taxonomy" id="35708"/>
    <lineage>
        <taxon>Eukaryota</taxon>
        <taxon>Viridiplantae</taxon>
        <taxon>Streptophyta</taxon>
        <taxon>Embryophyta</taxon>
        <taxon>Tracheophyta</taxon>
        <taxon>Spermatophyta</taxon>
        <taxon>Magnoliopsida</taxon>
        <taxon>Liliopsida</taxon>
        <taxon>Poales</taxon>
        <taxon>Poaceae</taxon>
        <taxon>PACMAD clade</taxon>
        <taxon>Arundinoideae</taxon>
        <taxon>Arundineae</taxon>
        <taxon>Arundo</taxon>
    </lineage>
</organism>
<dbReference type="AlphaFoldDB" id="A0A0A9DRS9"/>
<sequence>MAIPPSPLPNLEKPLILFSYPPPPPPQDHPVGFKFLL</sequence>
<reference evidence="1" key="2">
    <citation type="journal article" date="2015" name="Data Brief">
        <title>Shoot transcriptome of the giant reed, Arundo donax.</title>
        <authorList>
            <person name="Barrero R.A."/>
            <person name="Guerrero F.D."/>
            <person name="Moolhuijzen P."/>
            <person name="Goolsby J.A."/>
            <person name="Tidwell J."/>
            <person name="Bellgard S.E."/>
            <person name="Bellgard M.I."/>
        </authorList>
    </citation>
    <scope>NUCLEOTIDE SEQUENCE</scope>
    <source>
        <tissue evidence="1">Shoot tissue taken approximately 20 cm above the soil surface</tissue>
    </source>
</reference>